<proteinExistence type="predicted"/>
<reference evidence="2" key="1">
    <citation type="submission" date="2016-10" db="EMBL/GenBank/DDBJ databases">
        <authorList>
            <person name="Varghese N."/>
            <person name="Submissions S."/>
        </authorList>
    </citation>
    <scope>NUCLEOTIDE SEQUENCE [LARGE SCALE GENOMIC DNA]</scope>
    <source>
        <strain evidence="2">DSM 18733</strain>
    </source>
</reference>
<dbReference type="Proteomes" id="UP000199421">
    <property type="component" value="Unassembled WGS sequence"/>
</dbReference>
<evidence type="ECO:0000313" key="2">
    <source>
        <dbReference type="Proteomes" id="UP000199421"/>
    </source>
</evidence>
<gene>
    <name evidence="1" type="ORF">SAMN05661044_00306</name>
</gene>
<dbReference type="STRING" id="407022.SAMN05661044_00306"/>
<dbReference type="Gene3D" id="2.115.10.20">
    <property type="entry name" value="Glycosyl hydrolase domain, family 43"/>
    <property type="match status" value="1"/>
</dbReference>
<protein>
    <submittedName>
        <fullName evidence="1">Uncharacterized protein</fullName>
    </submittedName>
</protein>
<dbReference type="InterPro" id="IPR023296">
    <property type="entry name" value="Glyco_hydro_beta-prop_sf"/>
</dbReference>
<organism evidence="1 2">
    <name type="scientific">Olivibacter domesticus</name>
    <name type="common">Pseudosphingobacterium domesticum</name>
    <dbReference type="NCBI Taxonomy" id="407022"/>
    <lineage>
        <taxon>Bacteria</taxon>
        <taxon>Pseudomonadati</taxon>
        <taxon>Bacteroidota</taxon>
        <taxon>Sphingobacteriia</taxon>
        <taxon>Sphingobacteriales</taxon>
        <taxon>Sphingobacteriaceae</taxon>
        <taxon>Olivibacter</taxon>
    </lineage>
</organism>
<sequence length="533" mass="60336">MVYGQVVERPRPAAWDSITFGGRFIDRFLPMVNGHTQQGIWGAEGVQKRYVDNGIEDSLHSYWCGSIIYDATDKLYHQYICGWDENAAKGHNEWPNSIVYHATSKQLNGPYGIKDTIGSGHNAEVYQTKNGTYVLYVIDKRYTSSSLNGPWKQDTFHFDQRDRKIIEGLSNLTFAKRGDGSYLMVCRGGGVWFSADGLSPYYQVTDKRVYPAVEGRFEDPVVWRDHIQYHLVVNDWLGRIAFYLRSKDGVHWVTDPGEAYTPHIALHEDGTKEAWFKFERMKVFQDQYGRAIQANFAVIDVQKSEDKANDNHSSKNITIPLNPGLLITLLDKQMPTSKTKTIQLKIQAEPGFDPVEEVDVQSLRFGASDQVNFGRGCKVLSAAREGKDLVVTFDAVGHGITKEEFAPKMIGKSKKGKLLYGYTRVPWLNYEKSLLSTRKPFLSKEGGHLMIKIENFGEVRSEKAKVLLYKLNQDKKQLFASGTVQSLEPFGSRTINLSAEKSLNSELKGNFKVVIVTTNDTSLDFDFQMGENL</sequence>
<dbReference type="SUPFAM" id="SSF75005">
    <property type="entry name" value="Arabinanase/levansucrase/invertase"/>
    <property type="match status" value="1"/>
</dbReference>
<dbReference type="AlphaFoldDB" id="A0A1H7H9I8"/>
<name>A0A1H7H9I8_OLID1</name>
<accession>A0A1H7H9I8</accession>
<dbReference type="EMBL" id="FOAF01000001">
    <property type="protein sequence ID" value="SEK46447.1"/>
    <property type="molecule type" value="Genomic_DNA"/>
</dbReference>
<dbReference type="CDD" id="cd08994">
    <property type="entry name" value="GH43_62_32_68_117_130-like"/>
    <property type="match status" value="1"/>
</dbReference>
<evidence type="ECO:0000313" key="1">
    <source>
        <dbReference type="EMBL" id="SEK46447.1"/>
    </source>
</evidence>
<keyword evidence="2" id="KW-1185">Reference proteome</keyword>